<keyword evidence="3" id="KW-1185">Reference proteome</keyword>
<reference evidence="2" key="1">
    <citation type="journal article" date="2023" name="Mol. Phylogenet. Evol.">
        <title>Genome-scale phylogeny and comparative genomics of the fungal order Sordariales.</title>
        <authorList>
            <person name="Hensen N."/>
            <person name="Bonometti L."/>
            <person name="Westerberg I."/>
            <person name="Brannstrom I.O."/>
            <person name="Guillou S."/>
            <person name="Cros-Aarteil S."/>
            <person name="Calhoun S."/>
            <person name="Haridas S."/>
            <person name="Kuo A."/>
            <person name="Mondo S."/>
            <person name="Pangilinan J."/>
            <person name="Riley R."/>
            <person name="LaButti K."/>
            <person name="Andreopoulos B."/>
            <person name="Lipzen A."/>
            <person name="Chen C."/>
            <person name="Yan M."/>
            <person name="Daum C."/>
            <person name="Ng V."/>
            <person name="Clum A."/>
            <person name="Steindorff A."/>
            <person name="Ohm R.A."/>
            <person name="Martin F."/>
            <person name="Silar P."/>
            <person name="Natvig D.O."/>
            <person name="Lalanne C."/>
            <person name="Gautier V."/>
            <person name="Ament-Velasquez S.L."/>
            <person name="Kruys A."/>
            <person name="Hutchinson M.I."/>
            <person name="Powell A.J."/>
            <person name="Barry K."/>
            <person name="Miller A.N."/>
            <person name="Grigoriev I.V."/>
            <person name="Debuchy R."/>
            <person name="Gladieux P."/>
            <person name="Hiltunen Thoren M."/>
            <person name="Johannesson H."/>
        </authorList>
    </citation>
    <scope>NUCLEOTIDE SEQUENCE</scope>
    <source>
        <strain evidence="2">CBS 315.58</strain>
    </source>
</reference>
<dbReference type="Gene3D" id="3.60.21.10">
    <property type="match status" value="1"/>
</dbReference>
<accession>A0AAN7ASB5</accession>
<evidence type="ECO:0000313" key="3">
    <source>
        <dbReference type="Proteomes" id="UP001303160"/>
    </source>
</evidence>
<reference evidence="2" key="2">
    <citation type="submission" date="2023-05" db="EMBL/GenBank/DDBJ databases">
        <authorList>
            <consortium name="Lawrence Berkeley National Laboratory"/>
            <person name="Steindorff A."/>
            <person name="Hensen N."/>
            <person name="Bonometti L."/>
            <person name="Westerberg I."/>
            <person name="Brannstrom I.O."/>
            <person name="Guillou S."/>
            <person name="Cros-Aarteil S."/>
            <person name="Calhoun S."/>
            <person name="Haridas S."/>
            <person name="Kuo A."/>
            <person name="Mondo S."/>
            <person name="Pangilinan J."/>
            <person name="Riley R."/>
            <person name="Labutti K."/>
            <person name="Andreopoulos B."/>
            <person name="Lipzen A."/>
            <person name="Chen C."/>
            <person name="Yanf M."/>
            <person name="Daum C."/>
            <person name="Ng V."/>
            <person name="Clum A."/>
            <person name="Ohm R."/>
            <person name="Martin F."/>
            <person name="Silar P."/>
            <person name="Natvig D."/>
            <person name="Lalanne C."/>
            <person name="Gautier V."/>
            <person name="Ament-Velasquez S.L."/>
            <person name="Kruys A."/>
            <person name="Hutchinson M.I."/>
            <person name="Powell A.J."/>
            <person name="Barry K."/>
            <person name="Miller A.N."/>
            <person name="Grigoriev I.V."/>
            <person name="Debuchy R."/>
            <person name="Gladieux P."/>
            <person name="Thoren M.H."/>
            <person name="Johannesson H."/>
        </authorList>
    </citation>
    <scope>NUCLEOTIDE SEQUENCE</scope>
    <source>
        <strain evidence="2">CBS 315.58</strain>
    </source>
</reference>
<gene>
    <name evidence="2" type="ORF">QBC40DRAFT_282302</name>
</gene>
<protein>
    <submittedName>
        <fullName evidence="2">Metallo-dependent phosphatase-like protein</fullName>
    </submittedName>
</protein>
<sequence length="390" mass="42991">MEGHVKTKFFILADTHCYGPDKFKVPDIPVDVAIHCGDLTEGSKLAEFHTALDILREINAPLKLVIAGNHDFTLDTQAFSRKLQSGLGAFKDPEEVIETVYGTPGEARYLIDSHKDDGIVFLDEGTHVFTLENGANLTVYASPFTPSRDMDKGFTYKRRDGHKFNIPDYGVDIVMTHGPPRNILDTDYMHTPAGCSGLYQAVAKVRPRMHCFGHIHEAWGAKLVSWRKYGFPIFNGWVMDGQATVEIDTLSTALPGFKDCELEVQIKAVRLLELREAGYIETSHSKIAGDAHPVEPGRNTLFVNAAVTPYGRKQNQLPWVVEIDLPVSKEACRTEATTKAGTGGNSEGSMEEIPVAVVKMDLDCLPSSAAMNELNKLNDRLARMSIKSAA</sequence>
<evidence type="ECO:0000259" key="1">
    <source>
        <dbReference type="Pfam" id="PF00149"/>
    </source>
</evidence>
<dbReference type="AlphaFoldDB" id="A0AAN7ASB5"/>
<dbReference type="GO" id="GO:0016787">
    <property type="term" value="F:hydrolase activity"/>
    <property type="evidence" value="ECO:0007669"/>
    <property type="project" value="InterPro"/>
</dbReference>
<name>A0AAN7ASB5_9PEZI</name>
<dbReference type="CDD" id="cd07379">
    <property type="entry name" value="MPP_239FB"/>
    <property type="match status" value="1"/>
</dbReference>
<feature type="domain" description="Calcineurin-like phosphoesterase" evidence="1">
    <location>
        <begin position="8"/>
        <end position="217"/>
    </location>
</feature>
<proteinExistence type="predicted"/>
<dbReference type="InterPro" id="IPR051693">
    <property type="entry name" value="UPF0046_metallophosphoest"/>
</dbReference>
<dbReference type="PANTHER" id="PTHR12905">
    <property type="entry name" value="METALLOPHOSPHOESTERASE"/>
    <property type="match status" value="1"/>
</dbReference>
<dbReference type="PANTHER" id="PTHR12905:SF0">
    <property type="entry name" value="CALCINEURIN-LIKE PHOSPHOESTERASE DOMAIN-CONTAINING PROTEIN"/>
    <property type="match status" value="1"/>
</dbReference>
<comment type="caution">
    <text evidence="2">The sequence shown here is derived from an EMBL/GenBank/DDBJ whole genome shotgun (WGS) entry which is preliminary data.</text>
</comment>
<dbReference type="EMBL" id="MU863934">
    <property type="protein sequence ID" value="KAK4199326.1"/>
    <property type="molecule type" value="Genomic_DNA"/>
</dbReference>
<dbReference type="Pfam" id="PF00149">
    <property type="entry name" value="Metallophos"/>
    <property type="match status" value="1"/>
</dbReference>
<dbReference type="InterPro" id="IPR029052">
    <property type="entry name" value="Metallo-depent_PP-like"/>
</dbReference>
<organism evidence="2 3">
    <name type="scientific">Triangularia verruculosa</name>
    <dbReference type="NCBI Taxonomy" id="2587418"/>
    <lineage>
        <taxon>Eukaryota</taxon>
        <taxon>Fungi</taxon>
        <taxon>Dikarya</taxon>
        <taxon>Ascomycota</taxon>
        <taxon>Pezizomycotina</taxon>
        <taxon>Sordariomycetes</taxon>
        <taxon>Sordariomycetidae</taxon>
        <taxon>Sordariales</taxon>
        <taxon>Podosporaceae</taxon>
        <taxon>Triangularia</taxon>
    </lineage>
</organism>
<dbReference type="SUPFAM" id="SSF56300">
    <property type="entry name" value="Metallo-dependent phosphatases"/>
    <property type="match status" value="1"/>
</dbReference>
<dbReference type="InterPro" id="IPR004843">
    <property type="entry name" value="Calcineurin-like_PHP"/>
</dbReference>
<evidence type="ECO:0000313" key="2">
    <source>
        <dbReference type="EMBL" id="KAK4199326.1"/>
    </source>
</evidence>
<dbReference type="Proteomes" id="UP001303160">
    <property type="component" value="Unassembled WGS sequence"/>
</dbReference>